<dbReference type="InterPro" id="IPR000866">
    <property type="entry name" value="AhpC/TSA"/>
</dbReference>
<dbReference type="KEGG" id="cpi:Cpin_6285"/>
<feature type="domain" description="Thioredoxin" evidence="1">
    <location>
        <begin position="269"/>
        <end position="430"/>
    </location>
</feature>
<protein>
    <submittedName>
        <fullName evidence="2">Alkyl hydroperoxide reductase/ Thiol specific antioxidant/ Mal allergen</fullName>
    </submittedName>
</protein>
<dbReference type="CDD" id="cd02966">
    <property type="entry name" value="TlpA_like_family"/>
    <property type="match status" value="1"/>
</dbReference>
<reference evidence="2 3" key="2">
    <citation type="journal article" date="2010" name="Stand. Genomic Sci.">
        <title>Complete genome sequence of Chitinophaga pinensis type strain (UQM 2034).</title>
        <authorList>
            <person name="Glavina Del Rio T."/>
            <person name="Abt B."/>
            <person name="Spring S."/>
            <person name="Lapidus A."/>
            <person name="Nolan M."/>
            <person name="Tice H."/>
            <person name="Copeland A."/>
            <person name="Cheng J.F."/>
            <person name="Chen F."/>
            <person name="Bruce D."/>
            <person name="Goodwin L."/>
            <person name="Pitluck S."/>
            <person name="Ivanova N."/>
            <person name="Mavromatis K."/>
            <person name="Mikhailova N."/>
            <person name="Pati A."/>
            <person name="Chen A."/>
            <person name="Palaniappan K."/>
            <person name="Land M."/>
            <person name="Hauser L."/>
            <person name="Chang Y.J."/>
            <person name="Jeffries C.D."/>
            <person name="Chain P."/>
            <person name="Saunders E."/>
            <person name="Detter J.C."/>
            <person name="Brettin T."/>
            <person name="Rohde M."/>
            <person name="Goker M."/>
            <person name="Bristow J."/>
            <person name="Eisen J.A."/>
            <person name="Markowitz V."/>
            <person name="Hugenholtz P."/>
            <person name="Kyrpides N.C."/>
            <person name="Klenk H.P."/>
            <person name="Lucas S."/>
        </authorList>
    </citation>
    <scope>NUCLEOTIDE SEQUENCE [LARGE SCALE GENOMIC DNA]</scope>
    <source>
        <strain evidence="3">ATCC 43595 / DSM 2588 / LMG 13176 / NBRC 15968 / NCIMB 11800 / UQM 2034</strain>
    </source>
</reference>
<reference evidence="3" key="1">
    <citation type="submission" date="2009-08" db="EMBL/GenBank/DDBJ databases">
        <title>The complete genome of Chitinophaga pinensis DSM 2588.</title>
        <authorList>
            <consortium name="US DOE Joint Genome Institute (JGI-PGF)"/>
            <person name="Lucas S."/>
            <person name="Copeland A."/>
            <person name="Lapidus A."/>
            <person name="Glavina del Rio T."/>
            <person name="Dalin E."/>
            <person name="Tice H."/>
            <person name="Bruce D."/>
            <person name="Goodwin L."/>
            <person name="Pitluck S."/>
            <person name="Kyrpides N."/>
            <person name="Mavromatis K."/>
            <person name="Ivanova N."/>
            <person name="Mikhailova N."/>
            <person name="Sims D."/>
            <person name="Meinche L."/>
            <person name="Brettin T."/>
            <person name="Detter J.C."/>
            <person name="Han C."/>
            <person name="Larimer F."/>
            <person name="Land M."/>
            <person name="Hauser L."/>
            <person name="Markowitz V."/>
            <person name="Cheng J.-F."/>
            <person name="Hugenholtz P."/>
            <person name="Woyke T."/>
            <person name="Wu D."/>
            <person name="Spring S."/>
            <person name="Klenk H.-P."/>
            <person name="Eisen J.A."/>
        </authorList>
    </citation>
    <scope>NUCLEOTIDE SEQUENCE [LARGE SCALE GENOMIC DNA]</scope>
    <source>
        <strain evidence="3">ATCC 43595 / DSM 2588 / LMG 13176 / NBRC 15968 / NCIMB 11800 / UQM 2034</strain>
    </source>
</reference>
<organism evidence="2 3">
    <name type="scientific">Chitinophaga pinensis (strain ATCC 43595 / DSM 2588 / LMG 13176 / NBRC 15968 / NCIMB 11800 / UQM 2034)</name>
    <dbReference type="NCBI Taxonomy" id="485918"/>
    <lineage>
        <taxon>Bacteria</taxon>
        <taxon>Pseudomonadati</taxon>
        <taxon>Bacteroidota</taxon>
        <taxon>Chitinophagia</taxon>
        <taxon>Chitinophagales</taxon>
        <taxon>Chitinophagaceae</taxon>
        <taxon>Chitinophaga</taxon>
    </lineage>
</organism>
<dbReference type="Gene3D" id="3.40.30.10">
    <property type="entry name" value="Glutaredoxin"/>
    <property type="match status" value="1"/>
</dbReference>
<dbReference type="GO" id="GO:0016491">
    <property type="term" value="F:oxidoreductase activity"/>
    <property type="evidence" value="ECO:0007669"/>
    <property type="project" value="InterPro"/>
</dbReference>
<dbReference type="EMBL" id="CP001699">
    <property type="protein sequence ID" value="ACU63690.1"/>
    <property type="molecule type" value="Genomic_DNA"/>
</dbReference>
<dbReference type="InterPro" id="IPR036249">
    <property type="entry name" value="Thioredoxin-like_sf"/>
</dbReference>
<dbReference type="Proteomes" id="UP000002215">
    <property type="component" value="Chromosome"/>
</dbReference>
<dbReference type="PANTHER" id="PTHR42852:SF13">
    <property type="entry name" value="PROTEIN DIPZ"/>
    <property type="match status" value="1"/>
</dbReference>
<evidence type="ECO:0000313" key="2">
    <source>
        <dbReference type="EMBL" id="ACU63690.1"/>
    </source>
</evidence>
<dbReference type="GO" id="GO:0016209">
    <property type="term" value="F:antioxidant activity"/>
    <property type="evidence" value="ECO:0007669"/>
    <property type="project" value="InterPro"/>
</dbReference>
<evidence type="ECO:0000259" key="1">
    <source>
        <dbReference type="PROSITE" id="PS51352"/>
    </source>
</evidence>
<dbReference type="InterPro" id="IPR013766">
    <property type="entry name" value="Thioredoxin_domain"/>
</dbReference>
<dbReference type="InterPro" id="IPR050553">
    <property type="entry name" value="Thioredoxin_ResA/DsbE_sf"/>
</dbReference>
<gene>
    <name evidence="2" type="ordered locus">Cpin_6285</name>
</gene>
<dbReference type="SUPFAM" id="SSF52833">
    <property type="entry name" value="Thioredoxin-like"/>
    <property type="match status" value="1"/>
</dbReference>
<dbReference type="PROSITE" id="PS51352">
    <property type="entry name" value="THIOREDOXIN_2"/>
    <property type="match status" value="1"/>
</dbReference>
<dbReference type="Pfam" id="PF00578">
    <property type="entry name" value="AhpC-TSA"/>
    <property type="match status" value="1"/>
</dbReference>
<dbReference type="AlphaFoldDB" id="A0A979GA92"/>
<dbReference type="PANTHER" id="PTHR42852">
    <property type="entry name" value="THIOL:DISULFIDE INTERCHANGE PROTEIN DSBE"/>
    <property type="match status" value="1"/>
</dbReference>
<accession>A0A979GA92</accession>
<proteinExistence type="predicted"/>
<sequence length="437" mass="49056">MLKLLYSTNIVGYLTNTTIDVNFNMKKIWLLLCLPAFIFGTQLEKWDLEPGVWQASLHRKDGADIVFNFEVKDSARKKLIYVLNANDRLLVDDVKVQGDSVFIKMPFFDSEFRASFTKGGQIQGSWIRHLADRDVSIPFTAAHNVKQRFEQHTPAKGNVTGRWSTWFTSPGKSDSSFAVGEFRQQGNTVHGTFLTSTGDYRFLEGIVDGDTLKLSTFDGSHAYYFTALVKDNFLENGVFYAGIGDGKEEWTAVKDDKAALPDETSLAAAKPGSGRPNFSFPDINGKKVSFSDKRFENKVVVITIMGSWCPNCMDETGFLSEWYKSNKARGVEVIGLSYERTTDFAKSQKALQGFLKRFDVNYPVLITGVTVSDPERTEKTIPQITKIKGFPTTIFIDKKGNVREVHTGFSGPGTGEHYETFKKDFNNLVNSLLEEKS</sequence>
<name>A0A979GA92_CHIPD</name>
<evidence type="ECO:0000313" key="3">
    <source>
        <dbReference type="Proteomes" id="UP000002215"/>
    </source>
</evidence>